<evidence type="ECO:0000256" key="3">
    <source>
        <dbReference type="ARBA" id="ARBA00022989"/>
    </source>
</evidence>
<keyword evidence="9" id="KW-1185">Reference proteome</keyword>
<dbReference type="Proteomes" id="UP001365128">
    <property type="component" value="Unassembled WGS sequence"/>
</dbReference>
<dbReference type="InterPro" id="IPR049326">
    <property type="entry name" value="Rhodopsin_dom_fungi"/>
</dbReference>
<name>A0ABR1MLT2_9PEZI</name>
<dbReference type="PANTHER" id="PTHR33048">
    <property type="entry name" value="PTH11-LIKE INTEGRAL MEMBRANE PROTEIN (AFU_ORTHOLOGUE AFUA_5G11245)"/>
    <property type="match status" value="1"/>
</dbReference>
<evidence type="ECO:0000313" key="9">
    <source>
        <dbReference type="Proteomes" id="UP001365128"/>
    </source>
</evidence>
<evidence type="ECO:0000256" key="6">
    <source>
        <dbReference type="SAM" id="Phobius"/>
    </source>
</evidence>
<dbReference type="InterPro" id="IPR052337">
    <property type="entry name" value="SAT4-like"/>
</dbReference>
<accession>A0ABR1MLT2</accession>
<reference evidence="8 9" key="1">
    <citation type="submission" date="2024-04" db="EMBL/GenBank/DDBJ databases">
        <title>Phyllosticta paracitricarpa is synonymous to the EU quarantine fungus P. citricarpa based on phylogenomic analyses.</title>
        <authorList>
            <consortium name="Lawrence Berkeley National Laboratory"/>
            <person name="Van Ingen-Buijs V.A."/>
            <person name="Van Westerhoven A.C."/>
            <person name="Haridas S."/>
            <person name="Skiadas P."/>
            <person name="Martin F."/>
            <person name="Groenewald J.Z."/>
            <person name="Crous P.W."/>
            <person name="Seidl M.F."/>
        </authorList>
    </citation>
    <scope>NUCLEOTIDE SEQUENCE [LARGE SCALE GENOMIC DNA]</scope>
    <source>
        <strain evidence="8 9">CBS 122670</strain>
    </source>
</reference>
<evidence type="ECO:0000313" key="8">
    <source>
        <dbReference type="EMBL" id="KAK7551443.1"/>
    </source>
</evidence>
<keyword evidence="2 6" id="KW-0812">Transmembrane</keyword>
<keyword evidence="4 6" id="KW-0472">Membrane</keyword>
<feature type="transmembrane region" description="Helical" evidence="6">
    <location>
        <begin position="121"/>
        <end position="142"/>
    </location>
</feature>
<comment type="caution">
    <text evidence="8">The sequence shown here is derived from an EMBL/GenBank/DDBJ whole genome shotgun (WGS) entry which is preliminary data.</text>
</comment>
<dbReference type="Pfam" id="PF20684">
    <property type="entry name" value="Fung_rhodopsin"/>
    <property type="match status" value="1"/>
</dbReference>
<evidence type="ECO:0000256" key="1">
    <source>
        <dbReference type="ARBA" id="ARBA00004141"/>
    </source>
</evidence>
<proteinExistence type="inferred from homology"/>
<keyword evidence="3 6" id="KW-1133">Transmembrane helix</keyword>
<dbReference type="EMBL" id="JBBPDW010000006">
    <property type="protein sequence ID" value="KAK7551443.1"/>
    <property type="molecule type" value="Genomic_DNA"/>
</dbReference>
<protein>
    <recommendedName>
        <fullName evidence="7">Rhodopsin domain-containing protein</fullName>
    </recommendedName>
</protein>
<evidence type="ECO:0000256" key="5">
    <source>
        <dbReference type="ARBA" id="ARBA00038359"/>
    </source>
</evidence>
<evidence type="ECO:0000256" key="2">
    <source>
        <dbReference type="ARBA" id="ARBA00022692"/>
    </source>
</evidence>
<comment type="similarity">
    <text evidence="5">Belongs to the SAT4 family.</text>
</comment>
<sequence length="210" mass="22695">MRQLHHGSILPYRGIVETFWHGGVHHQKNPLKRSEPASENKSCVSELAHSSQTDLSSPLIPFAGPGGARSLLFELALSSRDGQGRYGGAAARGWMPFKGRGPARCDLVNSRIFPLPGFRTGAYILGFITVGWVIAINCVSIFQCTPIKVAWDTSIGAFCINLRASLIGNAIPNVQSDVAILAMPVGQVFKLQVTMAQKFSLCIMFLLGSL</sequence>
<dbReference type="PANTHER" id="PTHR33048:SF47">
    <property type="entry name" value="INTEGRAL MEMBRANE PROTEIN-RELATED"/>
    <property type="match status" value="1"/>
</dbReference>
<organism evidence="8 9">
    <name type="scientific">Phyllosticta citricarpa</name>
    <dbReference type="NCBI Taxonomy" id="55181"/>
    <lineage>
        <taxon>Eukaryota</taxon>
        <taxon>Fungi</taxon>
        <taxon>Dikarya</taxon>
        <taxon>Ascomycota</taxon>
        <taxon>Pezizomycotina</taxon>
        <taxon>Dothideomycetes</taxon>
        <taxon>Dothideomycetes incertae sedis</taxon>
        <taxon>Botryosphaeriales</taxon>
        <taxon>Phyllostictaceae</taxon>
        <taxon>Phyllosticta</taxon>
    </lineage>
</organism>
<feature type="domain" description="Rhodopsin" evidence="7">
    <location>
        <begin position="110"/>
        <end position="209"/>
    </location>
</feature>
<gene>
    <name evidence="8" type="ORF">IWX46DRAFT_647448</name>
</gene>
<evidence type="ECO:0000256" key="4">
    <source>
        <dbReference type="ARBA" id="ARBA00023136"/>
    </source>
</evidence>
<comment type="subcellular location">
    <subcellularLocation>
        <location evidence="1">Membrane</location>
        <topology evidence="1">Multi-pass membrane protein</topology>
    </subcellularLocation>
</comment>
<evidence type="ECO:0000259" key="7">
    <source>
        <dbReference type="Pfam" id="PF20684"/>
    </source>
</evidence>